<feature type="compositionally biased region" description="Pro residues" evidence="1">
    <location>
        <begin position="12"/>
        <end position="21"/>
    </location>
</feature>
<feature type="compositionally biased region" description="Basic and acidic residues" evidence="1">
    <location>
        <begin position="191"/>
        <end position="204"/>
    </location>
</feature>
<feature type="region of interest" description="Disordered" evidence="1">
    <location>
        <begin position="461"/>
        <end position="491"/>
    </location>
</feature>
<feature type="compositionally biased region" description="Polar residues" evidence="1">
    <location>
        <begin position="897"/>
        <end position="908"/>
    </location>
</feature>
<feature type="region of interest" description="Disordered" evidence="1">
    <location>
        <begin position="294"/>
        <end position="342"/>
    </location>
</feature>
<dbReference type="Proteomes" id="UP001153069">
    <property type="component" value="Unassembled WGS sequence"/>
</dbReference>
<feature type="compositionally biased region" description="Low complexity" evidence="1">
    <location>
        <begin position="1063"/>
        <end position="1073"/>
    </location>
</feature>
<feature type="region of interest" description="Disordered" evidence="1">
    <location>
        <begin position="1006"/>
        <end position="1111"/>
    </location>
</feature>
<dbReference type="AlphaFoldDB" id="A0A9N8EN84"/>
<feature type="region of interest" description="Disordered" evidence="1">
    <location>
        <begin position="869"/>
        <end position="934"/>
    </location>
</feature>
<feature type="compositionally biased region" description="Basic and acidic residues" evidence="1">
    <location>
        <begin position="90"/>
        <end position="110"/>
    </location>
</feature>
<evidence type="ECO:0000313" key="3">
    <source>
        <dbReference type="Proteomes" id="UP001153069"/>
    </source>
</evidence>
<comment type="caution">
    <text evidence="2">The sequence shown here is derived from an EMBL/GenBank/DDBJ whole genome shotgun (WGS) entry which is preliminary data.</text>
</comment>
<evidence type="ECO:0000256" key="1">
    <source>
        <dbReference type="SAM" id="MobiDB-lite"/>
    </source>
</evidence>
<keyword evidence="3" id="KW-1185">Reference proteome</keyword>
<gene>
    <name evidence="2" type="ORF">SEMRO_1606_G285500.1</name>
</gene>
<feature type="region of interest" description="Disordered" evidence="1">
    <location>
        <begin position="538"/>
        <end position="610"/>
    </location>
</feature>
<feature type="compositionally biased region" description="Basic and acidic residues" evidence="1">
    <location>
        <begin position="643"/>
        <end position="659"/>
    </location>
</feature>
<feature type="compositionally biased region" description="Low complexity" evidence="1">
    <location>
        <begin position="1022"/>
        <end position="1036"/>
    </location>
</feature>
<feature type="compositionally biased region" description="Basic and acidic residues" evidence="1">
    <location>
        <begin position="875"/>
        <end position="896"/>
    </location>
</feature>
<feature type="region of interest" description="Disordered" evidence="1">
    <location>
        <begin position="245"/>
        <end position="280"/>
    </location>
</feature>
<feature type="region of interest" description="Disordered" evidence="1">
    <location>
        <begin position="643"/>
        <end position="708"/>
    </location>
</feature>
<feature type="region of interest" description="Disordered" evidence="1">
    <location>
        <begin position="181"/>
        <end position="211"/>
    </location>
</feature>
<sequence length="1169" mass="130422">MGRGQQRQRQPAAPPPRPPKPMGHIVDLTPEPSPDHRQSTPRTRSIAPPPKAVPGLSVHIPEPFTRDESQESQQEEALRQLQRLRLELLGERKQQEQAVREAARKAEENRHRHKRQQKQLQKLQQQMQTQHSEPSTQLPPKRAQQQSFSGSVPVVPIQSPYYSTYSPADILKSPLSCLSSEHMLSQVQDEPVNRHEETPPSNKDDDGEPNVELQLEAALATLIEPNPEMSQRQSSLTRRASFQALAKAALRGSPKSSNQETSSITPPIIPPKQNGEMTTSLIPGYDEQKSLEKQFAGLPGARPPGSSRSFDNHSFIVSSGNKSIGSSRPKFKSVNEKQQPRRLDEMVSVVPCDSYTPPVEQPNSLLTIKKLPKRLPKRLPKQHRADTVRFDKGLSCVDPNNLKPQMQEILQKKPNVHRMPDKQVGMIVEAVDLVDESKRKGRLRMRKLKELVPDRVMETWSRAVSPKKRPGSTASGHTESETSKYWKSSKTGEAQSVDDRLWVKQTIEQQNYKITKVLGSEMLKVQQRMQDERGIAGDVFLPISPGGPGRVEERNTADASRTGASSRNGKSLTSKVPSETSGKQKDNDIGQDYNIDNPQKNEDSSKKASMPLKGIIKAGASMARRLTQKELLASMAKELADKKTEAIKKRNDSAKEAKGEMPPPQKSLDSALGKLENSRRGRPPMARYLRVDSRPTSPRQEEGAGGSFCVAGSPSLESFSSYAFNQSIANAMKMLTDQEGDGSAPNVLPIDDEDEHPLDMKELAPPTPAVPRTPFSEQELAQKKTQAVHDAKKMMLFSLKKRIVAELKRQKMREAEALVRGETIPEEEKEKKLEAVRRLHLRREALQQLSDEDIMEAFTKTLALNRTKQSFGESTVKHKGEKSTKSDESESHEKSTKASNKKTVSFARQPTPPPRKVMISLDETDRHSLSPSDDCEDDIADVMSDETNHTAKYGILSWAQCVNEVGNEVCANGRVVVTEAEAAQIRNAAFEAVDLAARDSYRKAKQRLCTPPSHHSLDGDESSSGRSSETSYTSFSKSRRNKNRKDTGEKSSSGQSKDKLRDVLSYSGSLVSESSRRSRGSRETQDTRETEETRETEYTSDTRETEDSRFTHSTRGSFFTFDTRDSHSLFDRNGPKKGYPAYSVAGTEFLSEYTDETFEDGLLQCGGGF</sequence>
<feature type="region of interest" description="Disordered" evidence="1">
    <location>
        <begin position="90"/>
        <end position="159"/>
    </location>
</feature>
<feature type="compositionally biased region" description="Polar residues" evidence="1">
    <location>
        <begin position="132"/>
        <end position="150"/>
    </location>
</feature>
<proteinExistence type="predicted"/>
<feature type="compositionally biased region" description="Basic and acidic residues" evidence="1">
    <location>
        <begin position="1074"/>
        <end position="1110"/>
    </location>
</feature>
<feature type="region of interest" description="Disordered" evidence="1">
    <location>
        <begin position="1"/>
        <end position="78"/>
    </location>
</feature>
<evidence type="ECO:0000313" key="2">
    <source>
        <dbReference type="EMBL" id="CAB9524932.1"/>
    </source>
</evidence>
<feature type="compositionally biased region" description="Polar residues" evidence="1">
    <location>
        <begin position="557"/>
        <end position="581"/>
    </location>
</feature>
<dbReference type="EMBL" id="CAICTM010001604">
    <property type="protein sequence ID" value="CAB9524932.1"/>
    <property type="molecule type" value="Genomic_DNA"/>
</dbReference>
<name>A0A9N8EN84_9STRA</name>
<feature type="compositionally biased region" description="Basic and acidic residues" evidence="1">
    <location>
        <begin position="333"/>
        <end position="342"/>
    </location>
</feature>
<feature type="compositionally biased region" description="Polar residues" evidence="1">
    <location>
        <begin position="315"/>
        <end position="326"/>
    </location>
</feature>
<accession>A0A9N8EN84</accession>
<reference evidence="2" key="1">
    <citation type="submission" date="2020-06" db="EMBL/GenBank/DDBJ databases">
        <authorList>
            <consortium name="Plant Systems Biology data submission"/>
        </authorList>
    </citation>
    <scope>NUCLEOTIDE SEQUENCE</scope>
    <source>
        <strain evidence="2">D6</strain>
    </source>
</reference>
<feature type="compositionally biased region" description="Low complexity" evidence="1">
    <location>
        <begin position="118"/>
        <end position="131"/>
    </location>
</feature>
<feature type="compositionally biased region" description="Low complexity" evidence="1">
    <location>
        <begin position="1"/>
        <end position="11"/>
    </location>
</feature>
<protein>
    <submittedName>
        <fullName evidence="2">Uncharacterized protein</fullName>
    </submittedName>
</protein>
<organism evidence="2 3">
    <name type="scientific">Seminavis robusta</name>
    <dbReference type="NCBI Taxonomy" id="568900"/>
    <lineage>
        <taxon>Eukaryota</taxon>
        <taxon>Sar</taxon>
        <taxon>Stramenopiles</taxon>
        <taxon>Ochrophyta</taxon>
        <taxon>Bacillariophyta</taxon>
        <taxon>Bacillariophyceae</taxon>
        <taxon>Bacillariophycidae</taxon>
        <taxon>Naviculales</taxon>
        <taxon>Naviculaceae</taxon>
        <taxon>Seminavis</taxon>
    </lineage>
</organism>